<dbReference type="EMBL" id="OX465083">
    <property type="protein sequence ID" value="CAI9294521.1"/>
    <property type="molecule type" value="Genomic_DNA"/>
</dbReference>
<organism evidence="2 3">
    <name type="scientific">Lactuca saligna</name>
    <name type="common">Willowleaf lettuce</name>
    <dbReference type="NCBI Taxonomy" id="75948"/>
    <lineage>
        <taxon>Eukaryota</taxon>
        <taxon>Viridiplantae</taxon>
        <taxon>Streptophyta</taxon>
        <taxon>Embryophyta</taxon>
        <taxon>Tracheophyta</taxon>
        <taxon>Spermatophyta</taxon>
        <taxon>Magnoliopsida</taxon>
        <taxon>eudicotyledons</taxon>
        <taxon>Gunneridae</taxon>
        <taxon>Pentapetalae</taxon>
        <taxon>asterids</taxon>
        <taxon>campanulids</taxon>
        <taxon>Asterales</taxon>
        <taxon>Asteraceae</taxon>
        <taxon>Cichorioideae</taxon>
        <taxon>Cichorieae</taxon>
        <taxon>Lactucinae</taxon>
        <taxon>Lactuca</taxon>
    </lineage>
</organism>
<feature type="compositionally biased region" description="Basic and acidic residues" evidence="1">
    <location>
        <begin position="66"/>
        <end position="75"/>
    </location>
</feature>
<evidence type="ECO:0000313" key="3">
    <source>
        <dbReference type="Proteomes" id="UP001177003"/>
    </source>
</evidence>
<keyword evidence="3" id="KW-1185">Reference proteome</keyword>
<evidence type="ECO:0000256" key="1">
    <source>
        <dbReference type="SAM" id="MobiDB-lite"/>
    </source>
</evidence>
<reference evidence="2" key="1">
    <citation type="submission" date="2023-04" db="EMBL/GenBank/DDBJ databases">
        <authorList>
            <person name="Vijverberg K."/>
            <person name="Xiong W."/>
            <person name="Schranz E."/>
        </authorList>
    </citation>
    <scope>NUCLEOTIDE SEQUENCE</scope>
</reference>
<evidence type="ECO:0000313" key="2">
    <source>
        <dbReference type="EMBL" id="CAI9294521.1"/>
    </source>
</evidence>
<dbReference type="Proteomes" id="UP001177003">
    <property type="component" value="Chromosome 7"/>
</dbReference>
<gene>
    <name evidence="2" type="ORF">LSALG_LOCUS33501</name>
</gene>
<protein>
    <submittedName>
        <fullName evidence="2">Uncharacterized protein</fullName>
    </submittedName>
</protein>
<feature type="region of interest" description="Disordered" evidence="1">
    <location>
        <begin position="25"/>
        <end position="79"/>
    </location>
</feature>
<name>A0AA36EFG4_LACSI</name>
<feature type="region of interest" description="Disordered" evidence="1">
    <location>
        <begin position="147"/>
        <end position="167"/>
    </location>
</feature>
<dbReference type="AlphaFoldDB" id="A0AA36EFG4"/>
<sequence>MRGVLYSDSFIHVMDVNGDKWGGSCIPRPHPHPRNSPFSRPALAPKIPPFSRPALAPKSLSPPPSKDGRRQINERRSRRLKKSGARIVWGCCRLVEGLSCVSGGGNRSLVMVAYERNGHSEGSQGTMICRSIASGGNDIRQRLNDLSGREWSSPGSMRPKTRNGNRSEAVVASMGVTRTQVASRLFASFPVARGERGGNPMVFVKRKGGDGCEDWFD</sequence>
<accession>A0AA36EFG4</accession>
<proteinExistence type="predicted"/>